<keyword evidence="2" id="KW-0472">Membrane</keyword>
<evidence type="ECO:0000256" key="1">
    <source>
        <dbReference type="SAM" id="MobiDB-lite"/>
    </source>
</evidence>
<dbReference type="Pfam" id="PF12669">
    <property type="entry name" value="FeoB_associated"/>
    <property type="match status" value="1"/>
</dbReference>
<evidence type="ECO:0000313" key="4">
    <source>
        <dbReference type="Proteomes" id="UP000824071"/>
    </source>
</evidence>
<dbReference type="EMBL" id="DVMW01000006">
    <property type="protein sequence ID" value="HIU35110.1"/>
    <property type="molecule type" value="Genomic_DNA"/>
</dbReference>
<keyword evidence="2" id="KW-1133">Transmembrane helix</keyword>
<evidence type="ECO:0000313" key="3">
    <source>
        <dbReference type="EMBL" id="HIU35110.1"/>
    </source>
</evidence>
<organism evidence="3 4">
    <name type="scientific">Candidatus Fimenecus excrementigallinarum</name>
    <dbReference type="NCBI Taxonomy" id="2840816"/>
    <lineage>
        <taxon>Bacteria</taxon>
        <taxon>Bacillati</taxon>
        <taxon>Bacillota</taxon>
        <taxon>Clostridia</taxon>
        <taxon>Candidatus Fimenecus</taxon>
    </lineage>
</organism>
<gene>
    <name evidence="3" type="ORF">IAC53_00680</name>
</gene>
<keyword evidence="2" id="KW-0812">Transmembrane</keyword>
<protein>
    <submittedName>
        <fullName evidence="3">FeoB-associated Cys-rich membrane protein</fullName>
    </submittedName>
</protein>
<comment type="caution">
    <text evidence="3">The sequence shown here is derived from an EMBL/GenBank/DDBJ whole genome shotgun (WGS) entry which is preliminary data.</text>
</comment>
<accession>A0A9D1LD45</accession>
<dbReference type="AlphaFoldDB" id="A0A9D1LD45"/>
<sequence>MLTFLSQNIATILISLVLLAVVALAVWALVRRRRAGKSACGCNCGSCPMSGGCHSCKSEKPQPSSDHAS</sequence>
<reference evidence="3" key="2">
    <citation type="journal article" date="2021" name="PeerJ">
        <title>Extensive microbial diversity within the chicken gut microbiome revealed by metagenomics and culture.</title>
        <authorList>
            <person name="Gilroy R."/>
            <person name="Ravi A."/>
            <person name="Getino M."/>
            <person name="Pursley I."/>
            <person name="Horton D.L."/>
            <person name="Alikhan N.F."/>
            <person name="Baker D."/>
            <person name="Gharbi K."/>
            <person name="Hall N."/>
            <person name="Watson M."/>
            <person name="Adriaenssens E.M."/>
            <person name="Foster-Nyarko E."/>
            <person name="Jarju S."/>
            <person name="Secka A."/>
            <person name="Antonio M."/>
            <person name="Oren A."/>
            <person name="Chaudhuri R.R."/>
            <person name="La Ragione R."/>
            <person name="Hildebrand F."/>
            <person name="Pallen M.J."/>
        </authorList>
    </citation>
    <scope>NUCLEOTIDE SEQUENCE</scope>
    <source>
        <strain evidence="3">ChiGjej1B1-19959</strain>
    </source>
</reference>
<reference evidence="3" key="1">
    <citation type="submission" date="2020-10" db="EMBL/GenBank/DDBJ databases">
        <authorList>
            <person name="Gilroy R."/>
        </authorList>
    </citation>
    <scope>NUCLEOTIDE SEQUENCE</scope>
    <source>
        <strain evidence="3">ChiGjej1B1-19959</strain>
    </source>
</reference>
<feature type="region of interest" description="Disordered" evidence="1">
    <location>
        <begin position="50"/>
        <end position="69"/>
    </location>
</feature>
<evidence type="ECO:0000256" key="2">
    <source>
        <dbReference type="SAM" id="Phobius"/>
    </source>
</evidence>
<name>A0A9D1LD45_9FIRM</name>
<feature type="transmembrane region" description="Helical" evidence="2">
    <location>
        <begin position="12"/>
        <end position="30"/>
    </location>
</feature>
<dbReference type="Proteomes" id="UP000824071">
    <property type="component" value="Unassembled WGS sequence"/>
</dbReference>
<proteinExistence type="predicted"/>